<dbReference type="HOGENOM" id="CLU_000445_89_6_0"/>
<organism evidence="12 13">
    <name type="scientific">Sulfurihydrogenibium azorense (strain DSM 15241 / OCM 825 / Az-Fu1)</name>
    <dbReference type="NCBI Taxonomy" id="204536"/>
    <lineage>
        <taxon>Bacteria</taxon>
        <taxon>Pseudomonadati</taxon>
        <taxon>Aquificota</taxon>
        <taxon>Aquificia</taxon>
        <taxon>Aquificales</taxon>
        <taxon>Hydrogenothermaceae</taxon>
        <taxon>Sulfurihydrogenibium</taxon>
    </lineage>
</organism>
<dbReference type="PROSITE" id="PS50885">
    <property type="entry name" value="HAMP"/>
    <property type="match status" value="1"/>
</dbReference>
<dbReference type="PRINTS" id="PR00344">
    <property type="entry name" value="BCTRLSENSOR"/>
</dbReference>
<dbReference type="InterPro" id="IPR036097">
    <property type="entry name" value="HisK_dim/P_sf"/>
</dbReference>
<evidence type="ECO:0000256" key="5">
    <source>
        <dbReference type="ARBA" id="ARBA00022679"/>
    </source>
</evidence>
<keyword evidence="7" id="KW-0902">Two-component regulatory system</keyword>
<evidence type="ECO:0000256" key="8">
    <source>
        <dbReference type="SAM" id="Coils"/>
    </source>
</evidence>
<dbReference type="Proteomes" id="UP000001369">
    <property type="component" value="Chromosome"/>
</dbReference>
<proteinExistence type="predicted"/>
<dbReference type="InterPro" id="IPR003661">
    <property type="entry name" value="HisK_dim/P_dom"/>
</dbReference>
<dbReference type="Gene3D" id="1.10.287.130">
    <property type="match status" value="1"/>
</dbReference>
<dbReference type="SUPFAM" id="SSF47384">
    <property type="entry name" value="Homodimeric domain of signal transducing histidine kinase"/>
    <property type="match status" value="1"/>
</dbReference>
<dbReference type="CDD" id="cd00075">
    <property type="entry name" value="HATPase"/>
    <property type="match status" value="1"/>
</dbReference>
<sequence length="470" mass="53903">MALVMFSNLIKFFNKISIKVILLYSFTLLISLLISFFMVYSFFELYLENKTKEELIEKAKSYKILYKQEGLNGLKNQITKEAEIIKSVELFFKMYDKKGEIILNTNTGIHTKDLVINLENYGKLKPDTYILTTIEYFDVIIYKLSNKHILVIGKSKLENNKLLNRLMEIFYISGIIVFFLSLTGGILITNSITKKIKNISNTAKDITTSMKLDKRVAITGSKDELDDLALLINDLLDRIETLIRTLKETTESIAHDLKTPITRIRSSAENLLMKGNLSNDCGNLLVYIIEETDSLTQMIEDLLTLSKLESGTFQLQKEKINLSNIVKKIYNLFKDYAQTKKIDIILNIQEDVYIYGNEKYISRAIANLIDNAIKFNKENGYIKIDLLENDNKEIILKIEDSGIGIPQEKIDKIFEKFYRVDESRGIYTGSGLGLSLVKAILTQHDTKIEVLSEENIGTTFIITFQKITNL</sequence>
<keyword evidence="9" id="KW-1133">Transmembrane helix</keyword>
<dbReference type="KEGG" id="saf:SULAZ_0661"/>
<evidence type="ECO:0000256" key="1">
    <source>
        <dbReference type="ARBA" id="ARBA00000085"/>
    </source>
</evidence>
<dbReference type="PANTHER" id="PTHR45453:SF1">
    <property type="entry name" value="PHOSPHATE REGULON SENSOR PROTEIN PHOR"/>
    <property type="match status" value="1"/>
</dbReference>
<gene>
    <name evidence="12" type="ordered locus">SULAZ_0661</name>
</gene>
<keyword evidence="8" id="KW-0175">Coiled coil</keyword>
<dbReference type="Gene3D" id="3.30.565.10">
    <property type="entry name" value="Histidine kinase-like ATPase, C-terminal domain"/>
    <property type="match status" value="1"/>
</dbReference>
<reference evidence="12 13" key="1">
    <citation type="journal article" date="2009" name="J. Bacteriol.">
        <title>Complete and draft genome sequences of six members of the Aquificales.</title>
        <authorList>
            <person name="Reysenbach A.L."/>
            <person name="Hamamura N."/>
            <person name="Podar M."/>
            <person name="Griffiths E."/>
            <person name="Ferreira S."/>
            <person name="Hochstein R."/>
            <person name="Heidelberg J."/>
            <person name="Johnson J."/>
            <person name="Mead D."/>
            <person name="Pohorille A."/>
            <person name="Sarmiento M."/>
            <person name="Schweighofer K."/>
            <person name="Seshadri R."/>
            <person name="Voytek M.A."/>
        </authorList>
    </citation>
    <scope>NUCLEOTIDE SEQUENCE [LARGE SCALE GENOMIC DNA]</scope>
    <source>
        <strain evidence="13">Az-Fu1 / DSM 15241 / OCM 825</strain>
    </source>
</reference>
<dbReference type="eggNOG" id="COG2205">
    <property type="taxonomic scope" value="Bacteria"/>
</dbReference>
<evidence type="ECO:0000259" key="11">
    <source>
        <dbReference type="PROSITE" id="PS50885"/>
    </source>
</evidence>
<feature type="transmembrane region" description="Helical" evidence="9">
    <location>
        <begin position="21"/>
        <end position="43"/>
    </location>
</feature>
<keyword evidence="6" id="KW-0418">Kinase</keyword>
<dbReference type="EMBL" id="CP001229">
    <property type="protein sequence ID" value="ACN98877.1"/>
    <property type="molecule type" value="Genomic_DNA"/>
</dbReference>
<evidence type="ECO:0000256" key="6">
    <source>
        <dbReference type="ARBA" id="ARBA00022777"/>
    </source>
</evidence>
<dbReference type="Pfam" id="PF02518">
    <property type="entry name" value="HATPase_c"/>
    <property type="match status" value="1"/>
</dbReference>
<dbReference type="InterPro" id="IPR050351">
    <property type="entry name" value="BphY/WalK/GraS-like"/>
</dbReference>
<dbReference type="PROSITE" id="PS50109">
    <property type="entry name" value="HIS_KIN"/>
    <property type="match status" value="1"/>
</dbReference>
<evidence type="ECO:0000256" key="3">
    <source>
        <dbReference type="ARBA" id="ARBA00012438"/>
    </source>
</evidence>
<comment type="catalytic activity">
    <reaction evidence="1">
        <text>ATP + protein L-histidine = ADP + protein N-phospho-L-histidine.</text>
        <dbReference type="EC" id="2.7.13.3"/>
    </reaction>
</comment>
<evidence type="ECO:0000256" key="2">
    <source>
        <dbReference type="ARBA" id="ARBA00004370"/>
    </source>
</evidence>
<dbReference type="InterPro" id="IPR036890">
    <property type="entry name" value="HATPase_C_sf"/>
</dbReference>
<evidence type="ECO:0000256" key="7">
    <source>
        <dbReference type="ARBA" id="ARBA00023012"/>
    </source>
</evidence>
<dbReference type="SUPFAM" id="SSF55874">
    <property type="entry name" value="ATPase domain of HSP90 chaperone/DNA topoisomerase II/histidine kinase"/>
    <property type="match status" value="1"/>
</dbReference>
<dbReference type="InterPro" id="IPR004358">
    <property type="entry name" value="Sig_transdc_His_kin-like_C"/>
</dbReference>
<feature type="coiled-coil region" evidence="8">
    <location>
        <begin position="225"/>
        <end position="252"/>
    </location>
</feature>
<dbReference type="SMART" id="SM00387">
    <property type="entry name" value="HATPase_c"/>
    <property type="match status" value="1"/>
</dbReference>
<dbReference type="GO" id="GO:0000155">
    <property type="term" value="F:phosphorelay sensor kinase activity"/>
    <property type="evidence" value="ECO:0007669"/>
    <property type="project" value="InterPro"/>
</dbReference>
<dbReference type="Pfam" id="PF00512">
    <property type="entry name" value="HisKA"/>
    <property type="match status" value="1"/>
</dbReference>
<accession>C1DU59</accession>
<feature type="domain" description="Histidine kinase" evidence="10">
    <location>
        <begin position="252"/>
        <end position="468"/>
    </location>
</feature>
<dbReference type="InterPro" id="IPR003594">
    <property type="entry name" value="HATPase_dom"/>
</dbReference>
<protein>
    <recommendedName>
        <fullName evidence="3">histidine kinase</fullName>
        <ecNumber evidence="3">2.7.13.3</ecNumber>
    </recommendedName>
</protein>
<feature type="transmembrane region" description="Helical" evidence="9">
    <location>
        <begin position="169"/>
        <end position="188"/>
    </location>
</feature>
<name>C1DU59_SULAA</name>
<dbReference type="PANTHER" id="PTHR45453">
    <property type="entry name" value="PHOSPHATE REGULON SENSOR PROTEIN PHOR"/>
    <property type="match status" value="1"/>
</dbReference>
<dbReference type="InterPro" id="IPR005467">
    <property type="entry name" value="His_kinase_dom"/>
</dbReference>
<keyword evidence="5" id="KW-0808">Transferase</keyword>
<evidence type="ECO:0000313" key="13">
    <source>
        <dbReference type="Proteomes" id="UP000001369"/>
    </source>
</evidence>
<dbReference type="SMART" id="SM00388">
    <property type="entry name" value="HisKA"/>
    <property type="match status" value="1"/>
</dbReference>
<dbReference type="SMART" id="SM00304">
    <property type="entry name" value="HAMP"/>
    <property type="match status" value="1"/>
</dbReference>
<comment type="subcellular location">
    <subcellularLocation>
        <location evidence="2">Membrane</location>
    </subcellularLocation>
</comment>
<dbReference type="GO" id="GO:0016036">
    <property type="term" value="P:cellular response to phosphate starvation"/>
    <property type="evidence" value="ECO:0007669"/>
    <property type="project" value="TreeGrafter"/>
</dbReference>
<evidence type="ECO:0000256" key="9">
    <source>
        <dbReference type="SAM" id="Phobius"/>
    </source>
</evidence>
<dbReference type="AlphaFoldDB" id="C1DU59"/>
<evidence type="ECO:0000256" key="4">
    <source>
        <dbReference type="ARBA" id="ARBA00022553"/>
    </source>
</evidence>
<evidence type="ECO:0000313" key="12">
    <source>
        <dbReference type="EMBL" id="ACN98877.1"/>
    </source>
</evidence>
<keyword evidence="13" id="KW-1185">Reference proteome</keyword>
<keyword evidence="4" id="KW-0597">Phosphoprotein</keyword>
<dbReference type="Gene3D" id="6.10.340.10">
    <property type="match status" value="1"/>
</dbReference>
<dbReference type="STRING" id="204536.SULAZ_0661"/>
<evidence type="ECO:0000259" key="10">
    <source>
        <dbReference type="PROSITE" id="PS50109"/>
    </source>
</evidence>
<keyword evidence="9" id="KW-0812">Transmembrane</keyword>
<dbReference type="Pfam" id="PF00672">
    <property type="entry name" value="HAMP"/>
    <property type="match status" value="1"/>
</dbReference>
<keyword evidence="9" id="KW-0472">Membrane</keyword>
<dbReference type="EC" id="2.7.13.3" evidence="3"/>
<dbReference type="CDD" id="cd06225">
    <property type="entry name" value="HAMP"/>
    <property type="match status" value="1"/>
</dbReference>
<dbReference type="InterPro" id="IPR003660">
    <property type="entry name" value="HAMP_dom"/>
</dbReference>
<dbReference type="CDD" id="cd00082">
    <property type="entry name" value="HisKA"/>
    <property type="match status" value="1"/>
</dbReference>
<dbReference type="FunFam" id="3.30.565.10:FF:000006">
    <property type="entry name" value="Sensor histidine kinase WalK"/>
    <property type="match status" value="1"/>
</dbReference>
<dbReference type="GO" id="GO:0004721">
    <property type="term" value="F:phosphoprotein phosphatase activity"/>
    <property type="evidence" value="ECO:0007669"/>
    <property type="project" value="TreeGrafter"/>
</dbReference>
<feature type="domain" description="HAMP" evidence="11">
    <location>
        <begin position="190"/>
        <end position="244"/>
    </location>
</feature>
<dbReference type="GO" id="GO:0005886">
    <property type="term" value="C:plasma membrane"/>
    <property type="evidence" value="ECO:0007669"/>
    <property type="project" value="TreeGrafter"/>
</dbReference>